<evidence type="ECO:0000313" key="9">
    <source>
        <dbReference type="EMBL" id="MFC3050711.1"/>
    </source>
</evidence>
<dbReference type="SUPFAM" id="SSF52374">
    <property type="entry name" value="Nucleotidylyl transferase"/>
    <property type="match status" value="1"/>
</dbReference>
<comment type="pathway">
    <text evidence="1 8">Cofactor biosynthesis; (R)-pantothenate biosynthesis; (R)-pantothenate from (R)-pantoate and beta-alanine: step 1/1.</text>
</comment>
<feature type="binding site" evidence="8">
    <location>
        <begin position="188"/>
        <end position="191"/>
    </location>
    <ligand>
        <name>ATP</name>
        <dbReference type="ChEBI" id="CHEBI:30616"/>
    </ligand>
</feature>
<feature type="binding site" evidence="8">
    <location>
        <position position="157"/>
    </location>
    <ligand>
        <name>(R)-pantoate</name>
        <dbReference type="ChEBI" id="CHEBI:15980"/>
    </ligand>
</feature>
<proteinExistence type="inferred from homology"/>
<comment type="subcellular location">
    <subcellularLocation>
        <location evidence="8">Cytoplasm</location>
    </subcellularLocation>
</comment>
<keyword evidence="6 8" id="KW-0067">ATP-binding</keyword>
<evidence type="ECO:0000256" key="2">
    <source>
        <dbReference type="ARBA" id="ARBA00009256"/>
    </source>
</evidence>
<dbReference type="EC" id="6.3.2.1" evidence="8"/>
<accession>A0ABV7D1K3</accession>
<evidence type="ECO:0000256" key="6">
    <source>
        <dbReference type="ARBA" id="ARBA00022840"/>
    </source>
</evidence>
<evidence type="ECO:0000313" key="10">
    <source>
        <dbReference type="Proteomes" id="UP001595444"/>
    </source>
</evidence>
<evidence type="ECO:0000256" key="3">
    <source>
        <dbReference type="ARBA" id="ARBA00022598"/>
    </source>
</evidence>
<dbReference type="RefSeq" id="WP_194212756.1">
    <property type="nucleotide sequence ID" value="NZ_CP061205.1"/>
</dbReference>
<evidence type="ECO:0000256" key="4">
    <source>
        <dbReference type="ARBA" id="ARBA00022655"/>
    </source>
</evidence>
<comment type="caution">
    <text evidence="9">The sequence shown here is derived from an EMBL/GenBank/DDBJ whole genome shotgun (WGS) entry which is preliminary data.</text>
</comment>
<evidence type="ECO:0000256" key="1">
    <source>
        <dbReference type="ARBA" id="ARBA00004990"/>
    </source>
</evidence>
<evidence type="ECO:0000256" key="7">
    <source>
        <dbReference type="ARBA" id="ARBA00048258"/>
    </source>
</evidence>
<dbReference type="HAMAP" id="MF_00158">
    <property type="entry name" value="PanC"/>
    <property type="match status" value="1"/>
</dbReference>
<dbReference type="Gene3D" id="3.30.1300.10">
    <property type="entry name" value="Pantoate-beta-alanine ligase, C-terminal domain"/>
    <property type="match status" value="1"/>
</dbReference>
<dbReference type="CDD" id="cd00560">
    <property type="entry name" value="PanC"/>
    <property type="match status" value="1"/>
</dbReference>
<comment type="similarity">
    <text evidence="2 8">Belongs to the pantothenate synthetase family.</text>
</comment>
<comment type="function">
    <text evidence="8">Catalyzes the condensation of pantoate with beta-alanine in an ATP-dependent reaction via a pantoyl-adenylate intermediate.</text>
</comment>
<dbReference type="EMBL" id="JBHRSL010000002">
    <property type="protein sequence ID" value="MFC3050711.1"/>
    <property type="molecule type" value="Genomic_DNA"/>
</dbReference>
<comment type="catalytic activity">
    <reaction evidence="7 8">
        <text>(R)-pantoate + beta-alanine + ATP = (R)-pantothenate + AMP + diphosphate + H(+)</text>
        <dbReference type="Rhea" id="RHEA:10912"/>
        <dbReference type="ChEBI" id="CHEBI:15378"/>
        <dbReference type="ChEBI" id="CHEBI:15980"/>
        <dbReference type="ChEBI" id="CHEBI:29032"/>
        <dbReference type="ChEBI" id="CHEBI:30616"/>
        <dbReference type="ChEBI" id="CHEBI:33019"/>
        <dbReference type="ChEBI" id="CHEBI:57966"/>
        <dbReference type="ChEBI" id="CHEBI:456215"/>
        <dbReference type="EC" id="6.3.2.1"/>
    </reaction>
</comment>
<dbReference type="PANTHER" id="PTHR21299:SF1">
    <property type="entry name" value="PANTOATE--BETA-ALANINE LIGASE"/>
    <property type="match status" value="1"/>
</dbReference>
<dbReference type="PANTHER" id="PTHR21299">
    <property type="entry name" value="CYTIDYLATE KINASE/PANTOATE-BETA-ALANINE LIGASE"/>
    <property type="match status" value="1"/>
</dbReference>
<dbReference type="Gene3D" id="3.40.50.620">
    <property type="entry name" value="HUPs"/>
    <property type="match status" value="1"/>
</dbReference>
<keyword evidence="4 8" id="KW-0566">Pantothenate biosynthesis</keyword>
<keyword evidence="3 8" id="KW-0436">Ligase</keyword>
<protein>
    <recommendedName>
        <fullName evidence="8">Pantothenate synthetase</fullName>
        <shortName evidence="8">PS</shortName>
        <ecNumber evidence="8">6.3.2.1</ecNumber>
    </recommendedName>
    <alternativeName>
        <fullName evidence="8">Pantoate--beta-alanine ligase</fullName>
    </alternativeName>
    <alternativeName>
        <fullName evidence="8">Pantoate-activating enzyme</fullName>
    </alternativeName>
</protein>
<sequence length="284" mass="30989">MTKSLPIIRTVHDLQNLVKKWRQQGFRVGMVPTMGALHHGHLSLVSAIAAKADKVVVSIFVNPTQFGPEEDLDKYPRQEQADQEKLSQTKASVIYAPTVEEMYPEGNATSVSVSGISEILEGAKRPGHFDGVATIVSKLLLQCQPDYAIFGEKDYQQLAIIRRLVQDLHIPVEVMAGQLIRESDGLAASSRNAYLTANERLIAGQLNLILKDLIQAVMIQKVPLRKAEIVATDRLLSSGFSAVDYVSIVDGTTLLPLESVKAGARVLAVARCGGVRLLDNMPIL</sequence>
<feature type="binding site" evidence="8">
    <location>
        <begin position="151"/>
        <end position="154"/>
    </location>
    <ligand>
        <name>ATP</name>
        <dbReference type="ChEBI" id="CHEBI:30616"/>
    </ligand>
</feature>
<feature type="binding site" evidence="8">
    <location>
        <begin position="34"/>
        <end position="41"/>
    </location>
    <ligand>
        <name>ATP</name>
        <dbReference type="ChEBI" id="CHEBI:30616"/>
    </ligand>
</feature>
<dbReference type="InterPro" id="IPR003721">
    <property type="entry name" value="Pantoate_ligase"/>
</dbReference>
<dbReference type="InterPro" id="IPR004821">
    <property type="entry name" value="Cyt_trans-like"/>
</dbReference>
<feature type="active site" description="Proton donor" evidence="8">
    <location>
        <position position="41"/>
    </location>
</feature>
<keyword evidence="10" id="KW-1185">Reference proteome</keyword>
<dbReference type="InterPro" id="IPR042176">
    <property type="entry name" value="Pantoate_ligase_C"/>
</dbReference>
<dbReference type="Pfam" id="PF02569">
    <property type="entry name" value="Pantoate_ligase"/>
    <property type="match status" value="1"/>
</dbReference>
<comment type="subunit">
    <text evidence="8">Homodimer.</text>
</comment>
<dbReference type="NCBIfam" id="TIGR00125">
    <property type="entry name" value="cyt_tran_rel"/>
    <property type="match status" value="1"/>
</dbReference>
<feature type="binding site" evidence="8">
    <location>
        <position position="180"/>
    </location>
    <ligand>
        <name>ATP</name>
        <dbReference type="ChEBI" id="CHEBI:30616"/>
    </ligand>
</feature>
<organism evidence="9 10">
    <name type="scientific">Kordiimonas pumila</name>
    <dbReference type="NCBI Taxonomy" id="2161677"/>
    <lineage>
        <taxon>Bacteria</taxon>
        <taxon>Pseudomonadati</taxon>
        <taxon>Pseudomonadota</taxon>
        <taxon>Alphaproteobacteria</taxon>
        <taxon>Kordiimonadales</taxon>
        <taxon>Kordiimonadaceae</taxon>
        <taxon>Kordiimonas</taxon>
    </lineage>
</organism>
<evidence type="ECO:0000256" key="5">
    <source>
        <dbReference type="ARBA" id="ARBA00022741"/>
    </source>
</evidence>
<reference evidence="10" key="1">
    <citation type="journal article" date="2019" name="Int. J. Syst. Evol. Microbiol.">
        <title>The Global Catalogue of Microorganisms (GCM) 10K type strain sequencing project: providing services to taxonomists for standard genome sequencing and annotation.</title>
        <authorList>
            <consortium name="The Broad Institute Genomics Platform"/>
            <consortium name="The Broad Institute Genome Sequencing Center for Infectious Disease"/>
            <person name="Wu L."/>
            <person name="Ma J."/>
        </authorList>
    </citation>
    <scope>NUCLEOTIDE SEQUENCE [LARGE SCALE GENOMIC DNA]</scope>
    <source>
        <strain evidence="10">KCTC 62164</strain>
    </source>
</reference>
<dbReference type="Proteomes" id="UP001595444">
    <property type="component" value="Unassembled WGS sequence"/>
</dbReference>
<keyword evidence="5 8" id="KW-0547">Nucleotide-binding</keyword>
<feature type="binding site" evidence="8">
    <location>
        <position position="65"/>
    </location>
    <ligand>
        <name>beta-alanine</name>
        <dbReference type="ChEBI" id="CHEBI:57966"/>
    </ligand>
</feature>
<dbReference type="GO" id="GO:0004592">
    <property type="term" value="F:pantoate-beta-alanine ligase activity"/>
    <property type="evidence" value="ECO:0007669"/>
    <property type="project" value="UniProtKB-EC"/>
</dbReference>
<name>A0ABV7D1K3_9PROT</name>
<dbReference type="NCBIfam" id="TIGR00018">
    <property type="entry name" value="panC"/>
    <property type="match status" value="1"/>
</dbReference>
<comment type="miscellaneous">
    <text evidence="8">The reaction proceeds by a bi uni uni bi ping pong mechanism.</text>
</comment>
<keyword evidence="8" id="KW-0963">Cytoplasm</keyword>
<gene>
    <name evidence="8 9" type="primary">panC</name>
    <name evidence="9" type="ORF">ACFOKA_02220</name>
</gene>
<feature type="binding site" evidence="8">
    <location>
        <position position="65"/>
    </location>
    <ligand>
        <name>(R)-pantoate</name>
        <dbReference type="ChEBI" id="CHEBI:15980"/>
    </ligand>
</feature>
<evidence type="ECO:0000256" key="8">
    <source>
        <dbReference type="HAMAP-Rule" id="MF_00158"/>
    </source>
</evidence>
<dbReference type="InterPro" id="IPR014729">
    <property type="entry name" value="Rossmann-like_a/b/a_fold"/>
</dbReference>